<dbReference type="InterPro" id="IPR002102">
    <property type="entry name" value="Cohesin_dom"/>
</dbReference>
<feature type="transmembrane region" description="Helical" evidence="1">
    <location>
        <begin position="184"/>
        <end position="202"/>
    </location>
</feature>
<organism evidence="3 4">
    <name type="scientific">Candidatus Roizmanbacteria bacterium CG10_big_fil_rev_8_21_14_0_10_36_26</name>
    <dbReference type="NCBI Taxonomy" id="1974851"/>
    <lineage>
        <taxon>Bacteria</taxon>
        <taxon>Candidatus Roizmaniibacteriota</taxon>
    </lineage>
</organism>
<dbReference type="AlphaFoldDB" id="A0A2M8KM55"/>
<name>A0A2M8KM55_9BACT</name>
<reference evidence="4" key="1">
    <citation type="submission" date="2017-09" db="EMBL/GenBank/DDBJ databases">
        <title>Depth-based differentiation of microbial function through sediment-hosted aquifers and enrichment of novel symbionts in the deep terrestrial subsurface.</title>
        <authorList>
            <person name="Probst A.J."/>
            <person name="Ladd B."/>
            <person name="Jarett J.K."/>
            <person name="Geller-Mcgrath D.E."/>
            <person name="Sieber C.M.K."/>
            <person name="Emerson J.B."/>
            <person name="Anantharaman K."/>
            <person name="Thomas B.C."/>
            <person name="Malmstrom R."/>
            <person name="Stieglmeier M."/>
            <person name="Klingl A."/>
            <person name="Woyke T."/>
            <person name="Ryan C.M."/>
            <person name="Banfield J.F."/>
        </authorList>
    </citation>
    <scope>NUCLEOTIDE SEQUENCE [LARGE SCALE GENOMIC DNA]</scope>
</reference>
<sequence>MKKVVLFCLLVAYIWLLPKVFGQVSAASLKFDKTSASVDVGGTLSVGVIVDAGSDEISSTDIYVTYDASLVEAQSVDAGSFFPTVTNNISSGRVYIAGMVDDPASSKTGSGTVATITFKGLKNGSGAISFDCTSSKVIKDDINATNIMDCNANGSLTVTVGSGGTPVNPTELPKSGIFDDMVKWSQWGIVLVIVGGVVRLLLL</sequence>
<evidence type="ECO:0000313" key="4">
    <source>
        <dbReference type="Proteomes" id="UP000231434"/>
    </source>
</evidence>
<evidence type="ECO:0000313" key="3">
    <source>
        <dbReference type="EMBL" id="PJE61002.1"/>
    </source>
</evidence>
<dbReference type="Gene3D" id="2.60.40.680">
    <property type="match status" value="1"/>
</dbReference>
<dbReference type="Proteomes" id="UP000231434">
    <property type="component" value="Unassembled WGS sequence"/>
</dbReference>
<proteinExistence type="predicted"/>
<evidence type="ECO:0000256" key="1">
    <source>
        <dbReference type="SAM" id="Phobius"/>
    </source>
</evidence>
<evidence type="ECO:0000259" key="2">
    <source>
        <dbReference type="Pfam" id="PF00963"/>
    </source>
</evidence>
<dbReference type="GO" id="GO:0000272">
    <property type="term" value="P:polysaccharide catabolic process"/>
    <property type="evidence" value="ECO:0007669"/>
    <property type="project" value="InterPro"/>
</dbReference>
<dbReference type="CDD" id="cd08547">
    <property type="entry name" value="Type_II_cohesin"/>
    <property type="match status" value="1"/>
</dbReference>
<feature type="domain" description="Cohesin" evidence="2">
    <location>
        <begin position="30"/>
        <end position="158"/>
    </location>
</feature>
<keyword evidence="1" id="KW-1133">Transmembrane helix</keyword>
<dbReference type="SUPFAM" id="SSF49384">
    <property type="entry name" value="Carbohydrate-binding domain"/>
    <property type="match status" value="1"/>
</dbReference>
<comment type="caution">
    <text evidence="3">The sequence shown here is derived from an EMBL/GenBank/DDBJ whole genome shotgun (WGS) entry which is preliminary data.</text>
</comment>
<accession>A0A2M8KM55</accession>
<dbReference type="GO" id="GO:0030246">
    <property type="term" value="F:carbohydrate binding"/>
    <property type="evidence" value="ECO:0007669"/>
    <property type="project" value="InterPro"/>
</dbReference>
<dbReference type="EMBL" id="PFEB01000017">
    <property type="protein sequence ID" value="PJE61002.1"/>
    <property type="molecule type" value="Genomic_DNA"/>
</dbReference>
<gene>
    <name evidence="3" type="ORF">COU86_01375</name>
</gene>
<keyword evidence="1" id="KW-0812">Transmembrane</keyword>
<dbReference type="InterPro" id="IPR008965">
    <property type="entry name" value="CBM2/CBM3_carb-bd_dom_sf"/>
</dbReference>
<protein>
    <recommendedName>
        <fullName evidence="2">Cohesin domain-containing protein</fullName>
    </recommendedName>
</protein>
<dbReference type="Pfam" id="PF00963">
    <property type="entry name" value="Cohesin"/>
    <property type="match status" value="1"/>
</dbReference>
<keyword evidence="1" id="KW-0472">Membrane</keyword>